<accession>T0YY23</accession>
<dbReference type="InterPro" id="IPR015422">
    <property type="entry name" value="PyrdxlP-dep_Trfase_small"/>
</dbReference>
<gene>
    <name evidence="3" type="ORF">B2A_11693</name>
</gene>
<evidence type="ECO:0000256" key="1">
    <source>
        <dbReference type="ARBA" id="ARBA00001933"/>
    </source>
</evidence>
<organism evidence="3">
    <name type="scientific">mine drainage metagenome</name>
    <dbReference type="NCBI Taxonomy" id="410659"/>
    <lineage>
        <taxon>unclassified sequences</taxon>
        <taxon>metagenomes</taxon>
        <taxon>ecological metagenomes</taxon>
    </lineage>
</organism>
<sequence>MFPGGVNSPVRYYEPYPRYISRGEGSRIFDIDGNKYTDYCLAYGPLILGHAHPSMKRALERAGEIGINFGAPTEYEVELGSTIKSAIPMIQKIRFTSSGTEATMHAVRLARSYTNRKVIVKAEGCFHGSHDYALIKAGSGALTLGTPSSPGIPEEVS</sequence>
<feature type="non-terminal residue" evidence="3">
    <location>
        <position position="157"/>
    </location>
</feature>
<keyword evidence="3" id="KW-0808">Transferase</keyword>
<dbReference type="InterPro" id="IPR015424">
    <property type="entry name" value="PyrdxlP-dep_Trfase"/>
</dbReference>
<dbReference type="Pfam" id="PF00202">
    <property type="entry name" value="Aminotran_3"/>
    <property type="match status" value="1"/>
</dbReference>
<reference evidence="3" key="2">
    <citation type="journal article" date="2014" name="ISME J.">
        <title>Microbial stratification in low pH oxic and suboxic macroscopic growths along an acid mine drainage.</title>
        <authorList>
            <person name="Mendez-Garcia C."/>
            <person name="Mesa V."/>
            <person name="Sprenger R.R."/>
            <person name="Richter M."/>
            <person name="Diez M.S."/>
            <person name="Solano J."/>
            <person name="Bargiela R."/>
            <person name="Golyshina O.V."/>
            <person name="Manteca A."/>
            <person name="Ramos J.L."/>
            <person name="Gallego J.R."/>
            <person name="Llorente I."/>
            <person name="Martins Dos Santos V.A."/>
            <person name="Jensen O.N."/>
            <person name="Pelaez A.I."/>
            <person name="Sanchez J."/>
            <person name="Ferrer M."/>
        </authorList>
    </citation>
    <scope>NUCLEOTIDE SEQUENCE</scope>
</reference>
<dbReference type="PANTHER" id="PTHR43713:SF3">
    <property type="entry name" value="GLUTAMATE-1-SEMIALDEHYDE 2,1-AMINOMUTASE 1, CHLOROPLASTIC-RELATED"/>
    <property type="match status" value="1"/>
</dbReference>
<dbReference type="PANTHER" id="PTHR43713">
    <property type="entry name" value="GLUTAMATE-1-SEMIALDEHYDE 2,1-AMINOMUTASE"/>
    <property type="match status" value="1"/>
</dbReference>
<dbReference type="InterPro" id="IPR005814">
    <property type="entry name" value="Aminotrans_3"/>
</dbReference>
<dbReference type="GO" id="GO:0030170">
    <property type="term" value="F:pyridoxal phosphate binding"/>
    <property type="evidence" value="ECO:0007669"/>
    <property type="project" value="InterPro"/>
</dbReference>
<comment type="cofactor">
    <cofactor evidence="1">
        <name>pyridoxal 5'-phosphate</name>
        <dbReference type="ChEBI" id="CHEBI:597326"/>
    </cofactor>
</comment>
<dbReference type="InterPro" id="IPR015421">
    <property type="entry name" value="PyrdxlP-dep_Trfase_major"/>
</dbReference>
<evidence type="ECO:0000256" key="2">
    <source>
        <dbReference type="ARBA" id="ARBA00022898"/>
    </source>
</evidence>
<dbReference type="AlphaFoldDB" id="T0YY23"/>
<reference evidence="3" key="1">
    <citation type="submission" date="2013-08" db="EMBL/GenBank/DDBJ databases">
        <authorList>
            <person name="Mendez C."/>
            <person name="Richter M."/>
            <person name="Ferrer M."/>
            <person name="Sanchez J."/>
        </authorList>
    </citation>
    <scope>NUCLEOTIDE SEQUENCE</scope>
</reference>
<dbReference type="Gene3D" id="3.40.640.10">
    <property type="entry name" value="Type I PLP-dependent aspartate aminotransferase-like (Major domain)"/>
    <property type="match status" value="1"/>
</dbReference>
<keyword evidence="2" id="KW-0663">Pyridoxal phosphate</keyword>
<dbReference type="SUPFAM" id="SSF53383">
    <property type="entry name" value="PLP-dependent transferases"/>
    <property type="match status" value="1"/>
</dbReference>
<keyword evidence="3" id="KW-0032">Aminotransferase</keyword>
<evidence type="ECO:0000313" key="3">
    <source>
        <dbReference type="EMBL" id="EQD37953.1"/>
    </source>
</evidence>
<dbReference type="EMBL" id="AUZZ01008447">
    <property type="protein sequence ID" value="EQD37953.1"/>
    <property type="molecule type" value="Genomic_DNA"/>
</dbReference>
<comment type="caution">
    <text evidence="3">The sequence shown here is derived from an EMBL/GenBank/DDBJ whole genome shotgun (WGS) entry which is preliminary data.</text>
</comment>
<dbReference type="Gene3D" id="3.90.1150.10">
    <property type="entry name" value="Aspartate Aminotransferase, domain 1"/>
    <property type="match status" value="1"/>
</dbReference>
<dbReference type="GO" id="GO:0008483">
    <property type="term" value="F:transaminase activity"/>
    <property type="evidence" value="ECO:0007669"/>
    <property type="project" value="UniProtKB-KW"/>
</dbReference>
<protein>
    <submittedName>
        <fullName evidence="3">Glutamate-1-semialdehyde aminotransferase</fullName>
    </submittedName>
</protein>
<name>T0YY23_9ZZZZ</name>
<proteinExistence type="predicted"/>